<protein>
    <submittedName>
        <fullName evidence="4">Transglutaminase domain-containing protein</fullName>
    </submittedName>
</protein>
<dbReference type="EMBL" id="RDSR01000023">
    <property type="protein sequence ID" value="RNE58501.1"/>
    <property type="molecule type" value="Genomic_DNA"/>
</dbReference>
<feature type="transmembrane region" description="Helical" evidence="2">
    <location>
        <begin position="12"/>
        <end position="35"/>
    </location>
</feature>
<feature type="region of interest" description="Disordered" evidence="1">
    <location>
        <begin position="303"/>
        <end position="326"/>
    </location>
</feature>
<evidence type="ECO:0000313" key="5">
    <source>
        <dbReference type="Proteomes" id="UP000279859"/>
    </source>
</evidence>
<dbReference type="InterPro" id="IPR052901">
    <property type="entry name" value="Bact_TGase-like"/>
</dbReference>
<feature type="domain" description="Transglutaminase-like" evidence="3">
    <location>
        <begin position="475"/>
        <end position="550"/>
    </location>
</feature>
<dbReference type="InterPro" id="IPR038765">
    <property type="entry name" value="Papain-like_cys_pep_sf"/>
</dbReference>
<dbReference type="InterPro" id="IPR021878">
    <property type="entry name" value="TgpA_N"/>
</dbReference>
<dbReference type="OrthoDB" id="9804023at2"/>
<feature type="transmembrane region" description="Helical" evidence="2">
    <location>
        <begin position="609"/>
        <end position="629"/>
    </location>
</feature>
<feature type="transmembrane region" description="Helical" evidence="2">
    <location>
        <begin position="158"/>
        <end position="191"/>
    </location>
</feature>
<feature type="compositionally biased region" description="Low complexity" evidence="1">
    <location>
        <begin position="304"/>
        <end position="315"/>
    </location>
</feature>
<keyword evidence="2" id="KW-0812">Transmembrane</keyword>
<dbReference type="RefSeq" id="WP_123046553.1">
    <property type="nucleotide sequence ID" value="NZ_RDSR01000023.1"/>
</dbReference>
<keyword evidence="5" id="KW-1185">Reference proteome</keyword>
<proteinExistence type="predicted"/>
<dbReference type="Gene3D" id="3.10.620.30">
    <property type="match status" value="1"/>
</dbReference>
<feature type="transmembrane region" description="Helical" evidence="2">
    <location>
        <begin position="71"/>
        <end position="93"/>
    </location>
</feature>
<gene>
    <name evidence="4" type="ORF">EEJ31_12135</name>
</gene>
<evidence type="ECO:0000259" key="3">
    <source>
        <dbReference type="SMART" id="SM00460"/>
    </source>
</evidence>
<dbReference type="InterPro" id="IPR002931">
    <property type="entry name" value="Transglutaminase-like"/>
</dbReference>
<feature type="transmembrane region" description="Helical" evidence="2">
    <location>
        <begin position="126"/>
        <end position="146"/>
    </location>
</feature>
<keyword evidence="2" id="KW-0472">Membrane</keyword>
<dbReference type="SUPFAM" id="SSF54001">
    <property type="entry name" value="Cysteine proteinases"/>
    <property type="match status" value="1"/>
</dbReference>
<evidence type="ECO:0000256" key="2">
    <source>
        <dbReference type="SAM" id="Phobius"/>
    </source>
</evidence>
<keyword evidence="2" id="KW-1133">Transmembrane helix</keyword>
<dbReference type="Pfam" id="PF11992">
    <property type="entry name" value="TgpA_N"/>
    <property type="match status" value="1"/>
</dbReference>
<dbReference type="PANTHER" id="PTHR42736:SF1">
    <property type="entry name" value="PROTEIN-GLUTAMINE GAMMA-GLUTAMYLTRANSFERASE"/>
    <property type="match status" value="1"/>
</dbReference>
<dbReference type="Pfam" id="PF01841">
    <property type="entry name" value="Transglut_core"/>
    <property type="match status" value="1"/>
</dbReference>
<sequence length="765" mass="80054">MSLAENARARGTATLPLTAALAVLILVACTCLAPVLRGGAWWFALAFVTVAVLFSAAALRRVGFRLPPLGASAVLLGLVTLVFGGGTGFLGIIPTADTLDRFTVLVRAGFRSIQQQSAPAVAEEGIVFLLVCAVGVVAVAMEFLAVGRRLPAVAASPLLVVVVLPGLIVQGGAGALSLVLTACAFLLLLAVDVRQRRLPAPDAGPGVPASAPVRGTAVVVGGFGVVTALVLSSSMAGLAQGAPNGNGPAGLLFGSGVRTMIDLGDDLRRPDAVLALHYSTNASEPPYLKLLTLDTFQGATWTASESTPEPENTPEFIPRPPGLSSEVETATTKTSIVVDGVRTKWLPAPSPATRVEGLRGTWKWNSDTGAIGSTRSTTSGQDYSVTALQLLPTAEQLRRSDGAYPRDVLRYLDLPSQYPAIIHDTAVTVTGGSGSSFDAAVALQDYLRGSEFTYDTDAPVSKDYDGAGAEVIAAFLEAKRGYCVHFASAMAVMARTLGIPSRVVVGYLPGTREANYGEGARRFNVTSHDLHSWPELYFTGVGWVPFEPTPGRGAVPEYATPETSTTGIDPGTGLPSSAARPTDDPTADDPTAASGAAAVTDTGIRAGDLALVLALAVILALVPGSVRALRSARRRRAIRTGTAGPDIAWLELRDTALDHGIPFPETETPREQAARMEATMALSGKPDPAWHEALRRLLSAQERASYARPQQGAGDRPRLVRDLDIVTAGISAQAGRQGRWRARMLPASLWPLALSGKREVAPRRL</sequence>
<dbReference type="AlphaFoldDB" id="A0A3M8KYX8"/>
<reference evidence="4 5" key="1">
    <citation type="submission" date="2018-11" db="EMBL/GenBank/DDBJ databases">
        <title>Cryobacterium sp. nov., isolated from rhizosphere soil of lettuce.</title>
        <authorList>
            <person name="Wang Y."/>
        </authorList>
    </citation>
    <scope>NUCLEOTIDE SEQUENCE [LARGE SCALE GENOMIC DNA]</scope>
    <source>
        <strain evidence="4 5">NEAU-85</strain>
    </source>
</reference>
<accession>A0A3M8KYX8</accession>
<dbReference type="Proteomes" id="UP000279859">
    <property type="component" value="Unassembled WGS sequence"/>
</dbReference>
<feature type="region of interest" description="Disordered" evidence="1">
    <location>
        <begin position="553"/>
        <end position="594"/>
    </location>
</feature>
<dbReference type="SMART" id="SM00460">
    <property type="entry name" value="TGc"/>
    <property type="match status" value="1"/>
</dbReference>
<feature type="transmembrane region" description="Helical" evidence="2">
    <location>
        <begin position="41"/>
        <end position="59"/>
    </location>
</feature>
<comment type="caution">
    <text evidence="4">The sequence shown here is derived from an EMBL/GenBank/DDBJ whole genome shotgun (WGS) entry which is preliminary data.</text>
</comment>
<dbReference type="PANTHER" id="PTHR42736">
    <property type="entry name" value="PROTEIN-GLUTAMINE GAMMA-GLUTAMYLTRANSFERASE"/>
    <property type="match status" value="1"/>
</dbReference>
<name>A0A3M8KYX8_9MICO</name>
<evidence type="ECO:0000256" key="1">
    <source>
        <dbReference type="SAM" id="MobiDB-lite"/>
    </source>
</evidence>
<evidence type="ECO:0000313" key="4">
    <source>
        <dbReference type="EMBL" id="RNE58501.1"/>
    </source>
</evidence>
<organism evidence="4 5">
    <name type="scientific">Cryobacterium tepidiphilum</name>
    <dbReference type="NCBI Taxonomy" id="2486026"/>
    <lineage>
        <taxon>Bacteria</taxon>
        <taxon>Bacillati</taxon>
        <taxon>Actinomycetota</taxon>
        <taxon>Actinomycetes</taxon>
        <taxon>Micrococcales</taxon>
        <taxon>Microbacteriaceae</taxon>
        <taxon>Cryobacterium</taxon>
    </lineage>
</organism>